<dbReference type="SUPFAM" id="SSF54637">
    <property type="entry name" value="Thioesterase/thiol ester dehydrase-isomerase"/>
    <property type="match status" value="1"/>
</dbReference>
<keyword evidence="4" id="KW-1185">Reference proteome</keyword>
<keyword evidence="2" id="KW-0472">Membrane</keyword>
<feature type="transmembrane region" description="Helical" evidence="2">
    <location>
        <begin position="6"/>
        <end position="28"/>
    </location>
</feature>
<gene>
    <name evidence="3" type="ORF">SAMEA4029010_CIC11G00000005754</name>
</gene>
<evidence type="ECO:0000313" key="4">
    <source>
        <dbReference type="Proteomes" id="UP000182334"/>
    </source>
</evidence>
<keyword evidence="2" id="KW-0812">Transmembrane</keyword>
<dbReference type="Gene3D" id="3.10.129.10">
    <property type="entry name" value="Hotdog Thioesterase"/>
    <property type="match status" value="1"/>
</dbReference>
<dbReference type="InterPro" id="IPR051490">
    <property type="entry name" value="THEM6_lcsJ_thioesterase"/>
</dbReference>
<keyword evidence="2" id="KW-1133">Transmembrane helix</keyword>
<dbReference type="InterPro" id="IPR029069">
    <property type="entry name" value="HotDog_dom_sf"/>
</dbReference>
<sequence length="239" mass="28184">MSISKLIKVIAAIFAVSTYKTLPFAYLLRFHYQVFAHLVRKRPQYLKTKQNTFGVGNHKLDIFRAVKYSTYASPLEIDMYLHKSNSTYLLDLDIARSKMVLVVFQKLFMRYWGNENGEFKRKSIRNSPFIPVGTVQCVFRKEIFVFERYDIISSVMAWDNKWLYVLLKFVASDGRVCCICVTKYVFKKKGRITMRPREYIEEMGLYNEDVEKINEQNYKLIDHLETSDGLEELAARMTP</sequence>
<dbReference type="EMBL" id="LT635758">
    <property type="protein sequence ID" value="SGZ51298.1"/>
    <property type="molecule type" value="Genomic_DNA"/>
</dbReference>
<dbReference type="OrthoDB" id="265761at2759"/>
<dbReference type="Pfam" id="PF13279">
    <property type="entry name" value="4HBT_2"/>
    <property type="match status" value="1"/>
</dbReference>
<proteinExistence type="inferred from homology"/>
<dbReference type="CDD" id="cd00586">
    <property type="entry name" value="4HBT"/>
    <property type="match status" value="1"/>
</dbReference>
<dbReference type="PANTHER" id="PTHR12475">
    <property type="match status" value="1"/>
</dbReference>
<evidence type="ECO:0000313" key="3">
    <source>
        <dbReference type="EMBL" id="SGZ51298.1"/>
    </source>
</evidence>
<dbReference type="PANTHER" id="PTHR12475:SF4">
    <property type="entry name" value="PROTEIN THEM6"/>
    <property type="match status" value="1"/>
</dbReference>
<accession>A0A1L0BM98</accession>
<evidence type="ECO:0000256" key="2">
    <source>
        <dbReference type="SAM" id="Phobius"/>
    </source>
</evidence>
<evidence type="ECO:0000256" key="1">
    <source>
        <dbReference type="ARBA" id="ARBA00038476"/>
    </source>
</evidence>
<dbReference type="AlphaFoldDB" id="A0A1L0BM98"/>
<reference evidence="3 4" key="1">
    <citation type="submission" date="2016-10" db="EMBL/GenBank/DDBJ databases">
        <authorList>
            <person name="de Groot N.N."/>
        </authorList>
    </citation>
    <scope>NUCLEOTIDE SEQUENCE [LARGE SCALE GENOMIC DNA]</scope>
    <source>
        <strain evidence="3 4">CBS 141442</strain>
    </source>
</reference>
<comment type="similarity">
    <text evidence="1">Belongs to the lcsJ thioesterase family.</text>
</comment>
<protein>
    <submittedName>
        <fullName evidence="3">CIC11C00000005754</fullName>
    </submittedName>
</protein>
<organism evidence="3 4">
    <name type="scientific">Sungouiella intermedia</name>
    <dbReference type="NCBI Taxonomy" id="45354"/>
    <lineage>
        <taxon>Eukaryota</taxon>
        <taxon>Fungi</taxon>
        <taxon>Dikarya</taxon>
        <taxon>Ascomycota</taxon>
        <taxon>Saccharomycotina</taxon>
        <taxon>Pichiomycetes</taxon>
        <taxon>Metschnikowiaceae</taxon>
        <taxon>Sungouiella</taxon>
    </lineage>
</organism>
<name>A0A1L0BM98_9ASCO</name>
<dbReference type="Proteomes" id="UP000182334">
    <property type="component" value="Chromosome III"/>
</dbReference>